<accession>X1D6U1</accession>
<dbReference type="EMBL" id="BART01021787">
    <property type="protein sequence ID" value="GAH03985.1"/>
    <property type="molecule type" value="Genomic_DNA"/>
</dbReference>
<reference evidence="1" key="1">
    <citation type="journal article" date="2014" name="Front. Microbiol.">
        <title>High frequency of phylogenetically diverse reductive dehalogenase-homologous genes in deep subseafloor sedimentary metagenomes.</title>
        <authorList>
            <person name="Kawai M."/>
            <person name="Futagami T."/>
            <person name="Toyoda A."/>
            <person name="Takaki Y."/>
            <person name="Nishi S."/>
            <person name="Hori S."/>
            <person name="Arai W."/>
            <person name="Tsubouchi T."/>
            <person name="Morono Y."/>
            <person name="Uchiyama I."/>
            <person name="Ito T."/>
            <person name="Fujiyama A."/>
            <person name="Inagaki F."/>
            <person name="Takami H."/>
        </authorList>
    </citation>
    <scope>NUCLEOTIDE SEQUENCE</scope>
    <source>
        <strain evidence="1">Expedition CK06-06</strain>
    </source>
</reference>
<gene>
    <name evidence="1" type="ORF">S01H4_40075</name>
</gene>
<evidence type="ECO:0000313" key="1">
    <source>
        <dbReference type="EMBL" id="GAH03985.1"/>
    </source>
</evidence>
<dbReference type="AlphaFoldDB" id="X1D6U1"/>
<comment type="caution">
    <text evidence="1">The sequence shown here is derived from an EMBL/GenBank/DDBJ whole genome shotgun (WGS) entry which is preliminary data.</text>
</comment>
<proteinExistence type="predicted"/>
<name>X1D6U1_9ZZZZ</name>
<feature type="non-terminal residue" evidence="1">
    <location>
        <position position="34"/>
    </location>
</feature>
<sequence>MLHEDIDASDYRSFYRPIPLKVNPIIDDCTLRDG</sequence>
<organism evidence="1">
    <name type="scientific">marine sediment metagenome</name>
    <dbReference type="NCBI Taxonomy" id="412755"/>
    <lineage>
        <taxon>unclassified sequences</taxon>
        <taxon>metagenomes</taxon>
        <taxon>ecological metagenomes</taxon>
    </lineage>
</organism>
<protein>
    <submittedName>
        <fullName evidence="1">Uncharacterized protein</fullName>
    </submittedName>
</protein>